<evidence type="ECO:0000313" key="1">
    <source>
        <dbReference type="Proteomes" id="UP000887565"/>
    </source>
</evidence>
<protein>
    <submittedName>
        <fullName evidence="2">Uncharacterized protein</fullName>
    </submittedName>
</protein>
<dbReference type="Proteomes" id="UP000887565">
    <property type="component" value="Unplaced"/>
</dbReference>
<proteinExistence type="predicted"/>
<evidence type="ECO:0000313" key="2">
    <source>
        <dbReference type="WBParaSite" id="nRc.2.0.1.t24269-RA"/>
    </source>
</evidence>
<name>A0A915JCR5_ROMCU</name>
<keyword evidence="1" id="KW-1185">Reference proteome</keyword>
<dbReference type="WBParaSite" id="nRc.2.0.1.t24269-RA">
    <property type="protein sequence ID" value="nRc.2.0.1.t24269-RA"/>
    <property type="gene ID" value="nRc.2.0.1.g24269"/>
</dbReference>
<organism evidence="1 2">
    <name type="scientific">Romanomermis culicivorax</name>
    <name type="common">Nematode worm</name>
    <dbReference type="NCBI Taxonomy" id="13658"/>
    <lineage>
        <taxon>Eukaryota</taxon>
        <taxon>Metazoa</taxon>
        <taxon>Ecdysozoa</taxon>
        <taxon>Nematoda</taxon>
        <taxon>Enoplea</taxon>
        <taxon>Dorylaimia</taxon>
        <taxon>Mermithida</taxon>
        <taxon>Mermithoidea</taxon>
        <taxon>Mermithidae</taxon>
        <taxon>Romanomermis</taxon>
    </lineage>
</organism>
<reference evidence="2" key="1">
    <citation type="submission" date="2022-11" db="UniProtKB">
        <authorList>
            <consortium name="WormBaseParasite"/>
        </authorList>
    </citation>
    <scope>IDENTIFICATION</scope>
</reference>
<sequence>MYESIVNLTLNTKESSETHQTNTEMLFSAKNCAKYVFSRPASQNILLTVNVEELHLPKGQGIGANRQSLCFTPWTWHKHSNVIGCCQALQACCCCSICEYSGAGQWHIDDRDLGHWQLFWEAKKLA</sequence>
<dbReference type="AlphaFoldDB" id="A0A915JCR5"/>
<accession>A0A915JCR5</accession>